<accession>A0A0E9WTI7</accession>
<dbReference type="EMBL" id="GBXM01015727">
    <property type="protein sequence ID" value="JAH92850.1"/>
    <property type="molecule type" value="Transcribed_RNA"/>
</dbReference>
<name>A0A0E9WTI7_ANGAN</name>
<reference evidence="1" key="2">
    <citation type="journal article" date="2015" name="Fish Shellfish Immunol.">
        <title>Early steps in the European eel (Anguilla anguilla)-Vibrio vulnificus interaction in the gills: Role of the RtxA13 toxin.</title>
        <authorList>
            <person name="Callol A."/>
            <person name="Pajuelo D."/>
            <person name="Ebbesson L."/>
            <person name="Teles M."/>
            <person name="MacKenzie S."/>
            <person name="Amaro C."/>
        </authorList>
    </citation>
    <scope>NUCLEOTIDE SEQUENCE</scope>
</reference>
<evidence type="ECO:0000313" key="1">
    <source>
        <dbReference type="EMBL" id="JAH92850.1"/>
    </source>
</evidence>
<dbReference type="AlphaFoldDB" id="A0A0E9WTI7"/>
<proteinExistence type="predicted"/>
<reference evidence="1" key="1">
    <citation type="submission" date="2014-11" db="EMBL/GenBank/DDBJ databases">
        <authorList>
            <person name="Amaro Gonzalez C."/>
        </authorList>
    </citation>
    <scope>NUCLEOTIDE SEQUENCE</scope>
</reference>
<sequence length="51" mass="6164">MHVHHELTRPLIRWHTNNVHVQYNTMLCDKHTPSKALRQQLITGYLTWAWS</sequence>
<protein>
    <submittedName>
        <fullName evidence="1">Uncharacterized protein</fullName>
    </submittedName>
</protein>
<organism evidence="1">
    <name type="scientific">Anguilla anguilla</name>
    <name type="common">European freshwater eel</name>
    <name type="synonym">Muraena anguilla</name>
    <dbReference type="NCBI Taxonomy" id="7936"/>
    <lineage>
        <taxon>Eukaryota</taxon>
        <taxon>Metazoa</taxon>
        <taxon>Chordata</taxon>
        <taxon>Craniata</taxon>
        <taxon>Vertebrata</taxon>
        <taxon>Euteleostomi</taxon>
        <taxon>Actinopterygii</taxon>
        <taxon>Neopterygii</taxon>
        <taxon>Teleostei</taxon>
        <taxon>Anguilliformes</taxon>
        <taxon>Anguillidae</taxon>
        <taxon>Anguilla</taxon>
    </lineage>
</organism>